<accession>A0ABS4EJF5</accession>
<feature type="domain" description="Pyrroline-5-carboxylate reductase dimerisation" evidence="3">
    <location>
        <begin position="160"/>
        <end position="256"/>
    </location>
</feature>
<evidence type="ECO:0000313" key="5">
    <source>
        <dbReference type="Proteomes" id="UP000823786"/>
    </source>
</evidence>
<gene>
    <name evidence="4" type="ORF">J2Z75_001575</name>
</gene>
<evidence type="ECO:0000259" key="3">
    <source>
        <dbReference type="Pfam" id="PF14748"/>
    </source>
</evidence>
<dbReference type="Proteomes" id="UP000823786">
    <property type="component" value="Unassembled WGS sequence"/>
</dbReference>
<dbReference type="PANTHER" id="PTHR11645">
    <property type="entry name" value="PYRROLINE-5-CARBOXYLATE REDUCTASE"/>
    <property type="match status" value="1"/>
</dbReference>
<dbReference type="Gene3D" id="3.40.50.720">
    <property type="entry name" value="NAD(P)-binding Rossmann-like Domain"/>
    <property type="match status" value="1"/>
</dbReference>
<evidence type="ECO:0000259" key="2">
    <source>
        <dbReference type="Pfam" id="PF03807"/>
    </source>
</evidence>
<dbReference type="InterPro" id="IPR036291">
    <property type="entry name" value="NAD(P)-bd_dom_sf"/>
</dbReference>
<dbReference type="InterPro" id="IPR029036">
    <property type="entry name" value="P5CR_dimer"/>
</dbReference>
<dbReference type="PIRSF" id="PIRSF000193">
    <property type="entry name" value="Pyrrol-5-carb_rd"/>
    <property type="match status" value="1"/>
</dbReference>
<organism evidence="4 5">
    <name type="scientific">Rhizobium herbae</name>
    <dbReference type="NCBI Taxonomy" id="508661"/>
    <lineage>
        <taxon>Bacteria</taxon>
        <taxon>Pseudomonadati</taxon>
        <taxon>Pseudomonadota</taxon>
        <taxon>Alphaproteobacteria</taxon>
        <taxon>Hyphomicrobiales</taxon>
        <taxon>Rhizobiaceae</taxon>
        <taxon>Rhizobium/Agrobacterium group</taxon>
        <taxon>Rhizobium</taxon>
    </lineage>
</organism>
<dbReference type="RefSeq" id="WP_209850071.1">
    <property type="nucleotide sequence ID" value="NZ_JAGGJV010000002.1"/>
</dbReference>
<dbReference type="GO" id="GO:0004735">
    <property type="term" value="F:pyrroline-5-carboxylate reductase activity"/>
    <property type="evidence" value="ECO:0007669"/>
    <property type="project" value="UniProtKB-EC"/>
</dbReference>
<dbReference type="PANTHER" id="PTHR11645:SF13">
    <property type="entry name" value="PYRROLINE-5-CARBOXYLATE REDUCTASE CATALYTIC N-TERMINAL DOMAIN-CONTAINING PROTEIN"/>
    <property type="match status" value="1"/>
</dbReference>
<dbReference type="EC" id="1.5.1.2" evidence="4"/>
<protein>
    <submittedName>
        <fullName evidence="4">Pyrroline-5-carboxylate reductase</fullName>
        <ecNumber evidence="4">1.5.1.2</ecNumber>
    </submittedName>
</protein>
<name>A0ABS4EJF5_9HYPH</name>
<dbReference type="Pfam" id="PF14748">
    <property type="entry name" value="P5CR_dimer"/>
    <property type="match status" value="1"/>
</dbReference>
<keyword evidence="5" id="KW-1185">Reference proteome</keyword>
<dbReference type="NCBIfam" id="NF005063">
    <property type="entry name" value="PRK06476.1"/>
    <property type="match status" value="1"/>
</dbReference>
<evidence type="ECO:0000313" key="4">
    <source>
        <dbReference type="EMBL" id="MBP1858079.1"/>
    </source>
</evidence>
<dbReference type="EMBL" id="JAGGJV010000002">
    <property type="protein sequence ID" value="MBP1858079.1"/>
    <property type="molecule type" value="Genomic_DNA"/>
</dbReference>
<evidence type="ECO:0000256" key="1">
    <source>
        <dbReference type="ARBA" id="ARBA00005525"/>
    </source>
</evidence>
<feature type="domain" description="Pyrroline-5-carboxylate reductase catalytic N-terminal" evidence="2">
    <location>
        <begin position="6"/>
        <end position="97"/>
    </location>
</feature>
<dbReference type="InterPro" id="IPR028939">
    <property type="entry name" value="P5C_Rdtase_cat_N"/>
</dbReference>
<comment type="caution">
    <text evidence="4">The sequence shown here is derived from an EMBL/GenBank/DDBJ whole genome shotgun (WGS) entry which is preliminary data.</text>
</comment>
<dbReference type="InterPro" id="IPR000304">
    <property type="entry name" value="Pyrroline-COOH_reductase"/>
</dbReference>
<sequence>MSINSIGFVGTGAITEAMVRGLLATTPYTAEVHLSPRSAEIAARLAADFPSVRVAKDNQAVVDLSDIVFLAIRPQIAREVIEALSFRQGQSVISVVAATERQSLLDWIGADVHLVQAIPLPFVEDRLGVTAIYPPDVEAAALFNALGNAVQCETKKEYDLLAAVSALMSTYFGIMEFATEWLADQGLERSKGRAYLTPLFQSLADRAQKPGIESFSLLSREFATKGGLNEQVLSEFETKGGKAALTQALDRVLARIEGGKS</sequence>
<dbReference type="SUPFAM" id="SSF51735">
    <property type="entry name" value="NAD(P)-binding Rossmann-fold domains"/>
    <property type="match status" value="1"/>
</dbReference>
<reference evidence="4 5" key="1">
    <citation type="submission" date="2021-03" db="EMBL/GenBank/DDBJ databases">
        <title>Genomic Encyclopedia of Type Strains, Phase IV (KMG-IV): sequencing the most valuable type-strain genomes for metagenomic binning, comparative biology and taxonomic classification.</title>
        <authorList>
            <person name="Goeker M."/>
        </authorList>
    </citation>
    <scope>NUCLEOTIDE SEQUENCE [LARGE SCALE GENOMIC DNA]</scope>
    <source>
        <strain evidence="4 5">DSM 26427</strain>
    </source>
</reference>
<comment type="similarity">
    <text evidence="1">Belongs to the pyrroline-5-carboxylate reductase family.</text>
</comment>
<keyword evidence="4" id="KW-0560">Oxidoreductase</keyword>
<dbReference type="Pfam" id="PF03807">
    <property type="entry name" value="F420_oxidored"/>
    <property type="match status" value="1"/>
</dbReference>
<proteinExistence type="inferred from homology"/>